<sequence>MYLNILSSVVSQQYTPHIVLKCPHCGNNGTFNTLGTQDLKLNTNSRFYGMRRCPNRDCSGLVFFICKDTSEIVMSYPQQRIDFSKDNIPVNILQIFTEAVTCHSNECFIAAGMMIRKTLEAICEDKRATGANLHQKLESLKKLITVPTELLEAMYELKLLGNDAAHIVAKDFEEIGNEEIEISIEFAKEILKSVYQYQSLLSKLRGLKKPTI</sequence>
<gene>
    <name evidence="2" type="ORF">EPL05_12955</name>
</gene>
<accession>A0A3S3VDE5</accession>
<dbReference type="EMBL" id="SBIW01000006">
    <property type="protein sequence ID" value="RWY50975.1"/>
    <property type="molecule type" value="Genomic_DNA"/>
</dbReference>
<evidence type="ECO:0000313" key="2">
    <source>
        <dbReference type="EMBL" id="RWY50975.1"/>
    </source>
</evidence>
<name>A0A3S3VDE5_9SPHI</name>
<proteinExistence type="predicted"/>
<dbReference type="OrthoDB" id="6402073at2"/>
<keyword evidence="3" id="KW-1185">Reference proteome</keyword>
<feature type="domain" description="DUF4145" evidence="1">
    <location>
        <begin position="98"/>
        <end position="186"/>
    </location>
</feature>
<protein>
    <submittedName>
        <fullName evidence="2">DUF4145 domain-containing protein</fullName>
    </submittedName>
</protein>
<reference evidence="2 3" key="1">
    <citation type="submission" date="2019-01" db="EMBL/GenBank/DDBJ databases">
        <title>Mucilaginibacter antarcticum sp. nov., isolated from antarctic soil.</title>
        <authorList>
            <person name="Yan Y.-Q."/>
            <person name="Du Z.-J."/>
        </authorList>
    </citation>
    <scope>NUCLEOTIDE SEQUENCE [LARGE SCALE GENOMIC DNA]</scope>
    <source>
        <strain evidence="2 3">F01003</strain>
    </source>
</reference>
<organism evidence="2 3">
    <name type="scientific">Mucilaginibacter gilvus</name>
    <dbReference type="NCBI Taxonomy" id="2305909"/>
    <lineage>
        <taxon>Bacteria</taxon>
        <taxon>Pseudomonadati</taxon>
        <taxon>Bacteroidota</taxon>
        <taxon>Sphingobacteriia</taxon>
        <taxon>Sphingobacteriales</taxon>
        <taxon>Sphingobacteriaceae</taxon>
        <taxon>Mucilaginibacter</taxon>
    </lineage>
</organism>
<evidence type="ECO:0000313" key="3">
    <source>
        <dbReference type="Proteomes" id="UP000286701"/>
    </source>
</evidence>
<dbReference type="Proteomes" id="UP000286701">
    <property type="component" value="Unassembled WGS sequence"/>
</dbReference>
<dbReference type="Pfam" id="PF13643">
    <property type="entry name" value="DUF4145"/>
    <property type="match status" value="1"/>
</dbReference>
<comment type="caution">
    <text evidence="2">The sequence shown here is derived from an EMBL/GenBank/DDBJ whole genome shotgun (WGS) entry which is preliminary data.</text>
</comment>
<dbReference type="AlphaFoldDB" id="A0A3S3VDE5"/>
<evidence type="ECO:0000259" key="1">
    <source>
        <dbReference type="Pfam" id="PF13643"/>
    </source>
</evidence>
<dbReference type="InterPro" id="IPR025285">
    <property type="entry name" value="DUF4145"/>
</dbReference>